<dbReference type="Gene3D" id="3.20.20.450">
    <property type="entry name" value="EAL domain"/>
    <property type="match status" value="1"/>
</dbReference>
<dbReference type="PANTHER" id="PTHR33121:SF70">
    <property type="entry name" value="SIGNALING PROTEIN YKOW"/>
    <property type="match status" value="1"/>
</dbReference>
<feature type="domain" description="GGDEF" evidence="3">
    <location>
        <begin position="383"/>
        <end position="510"/>
    </location>
</feature>
<dbReference type="SMART" id="SM00267">
    <property type="entry name" value="GGDEF"/>
    <property type="match status" value="1"/>
</dbReference>
<evidence type="ECO:0000313" key="5">
    <source>
        <dbReference type="Proteomes" id="UP000602124"/>
    </source>
</evidence>
<dbReference type="Pfam" id="PF00990">
    <property type="entry name" value="GGDEF"/>
    <property type="match status" value="1"/>
</dbReference>
<keyword evidence="1" id="KW-1133">Transmembrane helix</keyword>
<protein>
    <submittedName>
        <fullName evidence="4">EAL domain-containing protein</fullName>
    </submittedName>
</protein>
<dbReference type="PANTHER" id="PTHR33121">
    <property type="entry name" value="CYCLIC DI-GMP PHOSPHODIESTERASE PDEF"/>
    <property type="match status" value="1"/>
</dbReference>
<dbReference type="PROSITE" id="PS50887">
    <property type="entry name" value="GGDEF"/>
    <property type="match status" value="1"/>
</dbReference>
<evidence type="ECO:0000259" key="3">
    <source>
        <dbReference type="PROSITE" id="PS50887"/>
    </source>
</evidence>
<dbReference type="InterPro" id="IPR043128">
    <property type="entry name" value="Rev_trsase/Diguanyl_cyclase"/>
</dbReference>
<name>A0A934IX57_9HYPH</name>
<organism evidence="4 5">
    <name type="scientific">Devosia sediminis</name>
    <dbReference type="NCBI Taxonomy" id="2798801"/>
    <lineage>
        <taxon>Bacteria</taxon>
        <taxon>Pseudomonadati</taxon>
        <taxon>Pseudomonadota</taxon>
        <taxon>Alphaproteobacteria</taxon>
        <taxon>Hyphomicrobiales</taxon>
        <taxon>Devosiaceae</taxon>
        <taxon>Devosia</taxon>
    </lineage>
</organism>
<feature type="domain" description="EAL" evidence="2">
    <location>
        <begin position="519"/>
        <end position="768"/>
    </location>
</feature>
<keyword evidence="1" id="KW-0472">Membrane</keyword>
<dbReference type="EMBL" id="JAEKMH010000001">
    <property type="protein sequence ID" value="MBJ3783554.1"/>
    <property type="molecule type" value="Genomic_DNA"/>
</dbReference>
<accession>A0A934IX57</accession>
<evidence type="ECO:0000256" key="1">
    <source>
        <dbReference type="SAM" id="Phobius"/>
    </source>
</evidence>
<dbReference type="RefSeq" id="WP_198874785.1">
    <property type="nucleotide sequence ID" value="NZ_JAEKMH010000001.1"/>
</dbReference>
<dbReference type="Pfam" id="PF05226">
    <property type="entry name" value="CHASE2"/>
    <property type="match status" value="1"/>
</dbReference>
<dbReference type="InterPro" id="IPR007890">
    <property type="entry name" value="CHASE2"/>
</dbReference>
<dbReference type="InterPro" id="IPR029787">
    <property type="entry name" value="Nucleotide_cyclase"/>
</dbReference>
<sequence>MRQLIRWSTTAAAMLLLLALALAGVLASLDNRILDWRLGLNTVPASGDTVVIQIDSKSLGEIGVWPWPRSLYASLLDKLMDAGVDDVAFDIDFSSASEPFGDALFTAALEQAGGYAWLASFAQLQADGDVAFSRPLPQFAAAADPVLVNVLLDPLTGRAHGLPIAAMDGETAIPALAVALARLDRDLPDVLEVDFSIEMAGIPRFGFTDVLYGRVDPALLSGRQVIVGASAIELRDFFTVPRYGVVPGPVLQAMALETLKSGRILTNLGLLPGFLVTLALAAALLIYRHRLKMPVVVVLLVGVSIVGEALALFAYGAAHLIVSTASLHAGLLVLLGLALADNGYHHLLARRAAQERLRYLATHDPATGLLSRQGLVDLPAEAAPRMMIVLYVQAMDEMRATLGHELVERLLAQIAHRLLHSGFPEVARTAPAGFALADRDHGDSSRLAAAARQLIRTLSGSYSVDGNRLHVDIIAGYAAGETSRGDLLNRAETAVIQARAERVAVRGFDPGDQAVMDRHRRLDRDLRQALNRNQLHLVFQPQVDLKSREIVGAETLVRWNHPELGPISPVEFISLAEETGLIVDLGRWILWEACRLATLWPSPITVAVNISPIQFQHDGFVATIEAALRRSGLPAHRLELEITESERVADPAQVRADIRHLQTLGLRVSIDDFGTGYASLSYFRELPFETVKIDQSFVRGRTTQADLDLLAAMIRLSTSLEKLTIAEGVEDAACAARLEAMGCTYGQGYYFSPPISSEELSARLLEDPHRKWG</sequence>
<dbReference type="InterPro" id="IPR001633">
    <property type="entry name" value="EAL_dom"/>
</dbReference>
<dbReference type="AlphaFoldDB" id="A0A934IX57"/>
<dbReference type="Proteomes" id="UP000602124">
    <property type="component" value="Unassembled WGS sequence"/>
</dbReference>
<reference evidence="4" key="1">
    <citation type="submission" date="2020-12" db="EMBL/GenBank/DDBJ databases">
        <title>Devosia sp. MSA67 isolated from Mo River.</title>
        <authorList>
            <person name="Ma F."/>
            <person name="Zi Z."/>
        </authorList>
    </citation>
    <scope>NUCLEOTIDE SEQUENCE</scope>
    <source>
        <strain evidence="4">MSA67</strain>
    </source>
</reference>
<feature type="transmembrane region" description="Helical" evidence="1">
    <location>
        <begin position="294"/>
        <end position="314"/>
    </location>
</feature>
<dbReference type="SMART" id="SM01080">
    <property type="entry name" value="CHASE2"/>
    <property type="match status" value="1"/>
</dbReference>
<keyword evidence="5" id="KW-1185">Reference proteome</keyword>
<dbReference type="SMART" id="SM00052">
    <property type="entry name" value="EAL"/>
    <property type="match status" value="1"/>
</dbReference>
<feature type="transmembrane region" description="Helical" evidence="1">
    <location>
        <begin position="264"/>
        <end position="287"/>
    </location>
</feature>
<dbReference type="GO" id="GO:0071111">
    <property type="term" value="F:cyclic-guanylate-specific phosphodiesterase activity"/>
    <property type="evidence" value="ECO:0007669"/>
    <property type="project" value="InterPro"/>
</dbReference>
<dbReference type="SUPFAM" id="SSF141868">
    <property type="entry name" value="EAL domain-like"/>
    <property type="match status" value="1"/>
</dbReference>
<dbReference type="InterPro" id="IPR050706">
    <property type="entry name" value="Cyclic-di-GMP_PDE-like"/>
</dbReference>
<dbReference type="CDD" id="cd01948">
    <property type="entry name" value="EAL"/>
    <property type="match status" value="1"/>
</dbReference>
<dbReference type="InterPro" id="IPR035919">
    <property type="entry name" value="EAL_sf"/>
</dbReference>
<dbReference type="Gene3D" id="3.30.70.270">
    <property type="match status" value="1"/>
</dbReference>
<feature type="transmembrane region" description="Helical" evidence="1">
    <location>
        <begin position="320"/>
        <end position="340"/>
    </location>
</feature>
<dbReference type="SUPFAM" id="SSF55073">
    <property type="entry name" value="Nucleotide cyclase"/>
    <property type="match status" value="1"/>
</dbReference>
<comment type="caution">
    <text evidence="4">The sequence shown here is derived from an EMBL/GenBank/DDBJ whole genome shotgun (WGS) entry which is preliminary data.</text>
</comment>
<keyword evidence="1" id="KW-0812">Transmembrane</keyword>
<dbReference type="InterPro" id="IPR000160">
    <property type="entry name" value="GGDEF_dom"/>
</dbReference>
<gene>
    <name evidence="4" type="ORF">JEQ47_02365</name>
</gene>
<dbReference type="PROSITE" id="PS50883">
    <property type="entry name" value="EAL"/>
    <property type="match status" value="1"/>
</dbReference>
<proteinExistence type="predicted"/>
<evidence type="ECO:0000313" key="4">
    <source>
        <dbReference type="EMBL" id="MBJ3783554.1"/>
    </source>
</evidence>
<evidence type="ECO:0000259" key="2">
    <source>
        <dbReference type="PROSITE" id="PS50883"/>
    </source>
</evidence>
<dbReference type="Pfam" id="PF00563">
    <property type="entry name" value="EAL"/>
    <property type="match status" value="1"/>
</dbReference>